<gene>
    <name evidence="2" type="ORF">MCOM1403_LOCUS4406</name>
</gene>
<organism evidence="2">
    <name type="scientific">Micromonas pusilla</name>
    <name type="common">Picoplanktonic green alga</name>
    <name type="synonym">Chromulina pusilla</name>
    <dbReference type="NCBI Taxonomy" id="38833"/>
    <lineage>
        <taxon>Eukaryota</taxon>
        <taxon>Viridiplantae</taxon>
        <taxon>Chlorophyta</taxon>
        <taxon>Mamiellophyceae</taxon>
        <taxon>Mamiellales</taxon>
        <taxon>Mamiellaceae</taxon>
        <taxon>Micromonas</taxon>
    </lineage>
</organism>
<dbReference type="AlphaFoldDB" id="A0A7S0NJF7"/>
<evidence type="ECO:0000313" key="2">
    <source>
        <dbReference type="EMBL" id="CAD8516980.1"/>
    </source>
</evidence>
<proteinExistence type="predicted"/>
<name>A0A7S0NJF7_MICPS</name>
<accession>A0A7S0NJF7</accession>
<reference evidence="2" key="1">
    <citation type="submission" date="2021-01" db="EMBL/GenBank/DDBJ databases">
        <authorList>
            <person name="Corre E."/>
            <person name="Pelletier E."/>
            <person name="Niang G."/>
            <person name="Scheremetjew M."/>
            <person name="Finn R."/>
            <person name="Kale V."/>
            <person name="Holt S."/>
            <person name="Cochrane G."/>
            <person name="Meng A."/>
            <person name="Brown T."/>
            <person name="Cohen L."/>
        </authorList>
    </citation>
    <scope>NUCLEOTIDE SEQUENCE</scope>
    <source>
        <strain evidence="2">CCMP1723</strain>
    </source>
</reference>
<dbReference type="EMBL" id="HBEQ01005578">
    <property type="protein sequence ID" value="CAD8516980.1"/>
    <property type="molecule type" value="Transcribed_RNA"/>
</dbReference>
<protein>
    <submittedName>
        <fullName evidence="2">Uncharacterized protein</fullName>
    </submittedName>
</protein>
<evidence type="ECO:0000256" key="1">
    <source>
        <dbReference type="SAM" id="MobiDB-lite"/>
    </source>
</evidence>
<sequence>MFPDRVSAVCMQITNLISQICCYRYSVSPEARAIVEKGLREGMEHGVVKGMQLENERRRKAAISYKIKRALGLASSNLPEDAKKRAAQASLEHLKSHIREGGAFPPAQQPRHRRSGSKTSNNSR</sequence>
<feature type="region of interest" description="Disordered" evidence="1">
    <location>
        <begin position="77"/>
        <end position="124"/>
    </location>
</feature>